<keyword evidence="3" id="KW-1185">Reference proteome</keyword>
<comment type="caution">
    <text evidence="2">The sequence shown here is derived from an EMBL/GenBank/DDBJ whole genome shotgun (WGS) entry which is preliminary data.</text>
</comment>
<reference evidence="2 3" key="1">
    <citation type="submission" date="2024-09" db="EMBL/GenBank/DDBJ databases">
        <title>Novel species of the genus Pelomonas and Roseateles isolated from streams.</title>
        <authorList>
            <person name="Lu H."/>
        </authorList>
    </citation>
    <scope>NUCLEOTIDE SEQUENCE [LARGE SCALE GENOMIC DNA]</scope>
    <source>
        <strain evidence="2 3">DC23W</strain>
    </source>
</reference>
<feature type="transmembrane region" description="Helical" evidence="1">
    <location>
        <begin position="177"/>
        <end position="198"/>
    </location>
</feature>
<proteinExistence type="predicted"/>
<keyword evidence="1" id="KW-0812">Transmembrane</keyword>
<dbReference type="Proteomes" id="UP001606300">
    <property type="component" value="Unassembled WGS sequence"/>
</dbReference>
<protein>
    <recommendedName>
        <fullName evidence="4">MotA/TolQ/ExbB proton channel domain-containing protein</fullName>
    </recommendedName>
</protein>
<evidence type="ECO:0000313" key="2">
    <source>
        <dbReference type="EMBL" id="MFG6412463.1"/>
    </source>
</evidence>
<keyword evidence="1" id="KW-0472">Membrane</keyword>
<name>A0ABW7EIG1_9BURK</name>
<organism evidence="2 3">
    <name type="scientific">Pelomonas dachongensis</name>
    <dbReference type="NCBI Taxonomy" id="3299029"/>
    <lineage>
        <taxon>Bacteria</taxon>
        <taxon>Pseudomonadati</taxon>
        <taxon>Pseudomonadota</taxon>
        <taxon>Betaproteobacteria</taxon>
        <taxon>Burkholderiales</taxon>
        <taxon>Sphaerotilaceae</taxon>
        <taxon>Roseateles</taxon>
    </lineage>
</organism>
<evidence type="ECO:0000256" key="1">
    <source>
        <dbReference type="SAM" id="Phobius"/>
    </source>
</evidence>
<evidence type="ECO:0008006" key="4">
    <source>
        <dbReference type="Google" id="ProtNLM"/>
    </source>
</evidence>
<dbReference type="RefSeq" id="WP_394468569.1">
    <property type="nucleotide sequence ID" value="NZ_JBIGHY010000001.1"/>
</dbReference>
<dbReference type="EMBL" id="JBIGHY010000001">
    <property type="protein sequence ID" value="MFG6412463.1"/>
    <property type="molecule type" value="Genomic_DNA"/>
</dbReference>
<sequence>MADSEKTGGGAVDVVKKAGEAVERLSDFTFALHVLPAFLALDIGLRLAHGTNIVTTDWSLLSKESLGLGLCVIVTYVVAMAIGVPVARAVVEPILRKALEWRKALSDALFEAIASLWRTEHYTPPREQHYESRVSGSSVVLRVARDRALRDKDSFWMAQVQQKEAQQEAARRAEQSLAVLSFAAVALALIDVLLVPGQSILGLAAQQVNDAVNEKFDGVGTLLMGGLVFAAGVPWIAEAFSDRPTTAWIEHPALAAELMAEFHKRQAELRPMLPPPWRDR</sequence>
<feature type="transmembrane region" description="Helical" evidence="1">
    <location>
        <begin position="218"/>
        <end position="237"/>
    </location>
</feature>
<evidence type="ECO:0000313" key="3">
    <source>
        <dbReference type="Proteomes" id="UP001606300"/>
    </source>
</evidence>
<accession>A0ABW7EIG1</accession>
<keyword evidence="1" id="KW-1133">Transmembrane helix</keyword>
<gene>
    <name evidence="2" type="ORF">ACG02S_00975</name>
</gene>
<feature type="transmembrane region" description="Helical" evidence="1">
    <location>
        <begin position="66"/>
        <end position="87"/>
    </location>
</feature>